<accession>A9BAH7</accession>
<keyword evidence="2" id="KW-0812">Transmembrane</keyword>
<dbReference type="STRING" id="93059.P9211_09081"/>
<keyword evidence="4" id="KW-1185">Reference proteome</keyword>
<evidence type="ECO:0000313" key="4">
    <source>
        <dbReference type="Proteomes" id="UP000000788"/>
    </source>
</evidence>
<comment type="similarity">
    <text evidence="1">Belongs to the ycf20 family.</text>
</comment>
<dbReference type="HOGENOM" id="CLU_090160_3_1_3"/>
<feature type="transmembrane region" description="Helical" evidence="2">
    <location>
        <begin position="58"/>
        <end position="75"/>
    </location>
</feature>
<dbReference type="Proteomes" id="UP000000788">
    <property type="component" value="Chromosome"/>
</dbReference>
<evidence type="ECO:0000313" key="3">
    <source>
        <dbReference type="EMBL" id="ABX08839.1"/>
    </source>
</evidence>
<organism evidence="3 4">
    <name type="scientific">Prochlorococcus marinus (strain MIT 9211)</name>
    <dbReference type="NCBI Taxonomy" id="93059"/>
    <lineage>
        <taxon>Bacteria</taxon>
        <taxon>Bacillati</taxon>
        <taxon>Cyanobacteriota</taxon>
        <taxon>Cyanophyceae</taxon>
        <taxon>Synechococcales</taxon>
        <taxon>Prochlorococcaceae</taxon>
        <taxon>Prochlorococcus</taxon>
    </lineage>
</organism>
<dbReference type="KEGG" id="pmj:P9211_09081"/>
<dbReference type="RefSeq" id="WP_012195461.1">
    <property type="nucleotide sequence ID" value="NC_009976.1"/>
</dbReference>
<dbReference type="AlphaFoldDB" id="A9BAH7"/>
<dbReference type="EMBL" id="CP000878">
    <property type="protein sequence ID" value="ABX08839.1"/>
    <property type="molecule type" value="Genomic_DNA"/>
</dbReference>
<proteinExistence type="inferred from homology"/>
<name>A9BAH7_PROM4</name>
<dbReference type="InterPro" id="IPR007572">
    <property type="entry name" value="Uncharacterised_Ycf20"/>
</dbReference>
<dbReference type="Pfam" id="PF04483">
    <property type="entry name" value="DUF565"/>
    <property type="match status" value="1"/>
</dbReference>
<feature type="transmembrane region" description="Helical" evidence="2">
    <location>
        <begin position="32"/>
        <end position="52"/>
    </location>
</feature>
<sequence length="110" mass="12655">MVKHRTGYSQLIDRISDEFASSFSGSWRKRSIGLLSLLFGYYLASSLFAYYLQRTGQRVLIVPLIIIVIELLVRLKRIVKQPIKVYWLSIDNIRIGVTYAIVLEAFKLGS</sequence>
<dbReference type="eggNOG" id="ENOG50340MB">
    <property type="taxonomic scope" value="Bacteria"/>
</dbReference>
<keyword evidence="2" id="KW-0472">Membrane</keyword>
<protein>
    <recommendedName>
        <fullName evidence="5">DUF565 domain-containing protein</fullName>
    </recommendedName>
</protein>
<evidence type="ECO:0008006" key="5">
    <source>
        <dbReference type="Google" id="ProtNLM"/>
    </source>
</evidence>
<evidence type="ECO:0000256" key="2">
    <source>
        <dbReference type="SAM" id="Phobius"/>
    </source>
</evidence>
<reference evidence="3 4" key="1">
    <citation type="journal article" date="2007" name="PLoS Genet.">
        <title>Patterns and implications of gene gain and loss in the evolution of Prochlorococcus.</title>
        <authorList>
            <person name="Kettler G.C."/>
            <person name="Martiny A.C."/>
            <person name="Huang K."/>
            <person name="Zucker J."/>
            <person name="Coleman M.L."/>
            <person name="Rodrigue S."/>
            <person name="Chen F."/>
            <person name="Lapidus A."/>
            <person name="Ferriera S."/>
            <person name="Johnson J."/>
            <person name="Steglich C."/>
            <person name="Church G.M."/>
            <person name="Richardson P."/>
            <person name="Chisholm S.W."/>
        </authorList>
    </citation>
    <scope>NUCLEOTIDE SEQUENCE [LARGE SCALE GENOMIC DNA]</scope>
    <source>
        <strain evidence="4">MIT 9211</strain>
    </source>
</reference>
<keyword evidence="2" id="KW-1133">Transmembrane helix</keyword>
<dbReference type="OrthoDB" id="540789at2"/>
<evidence type="ECO:0000256" key="1">
    <source>
        <dbReference type="ARBA" id="ARBA00009846"/>
    </source>
</evidence>
<gene>
    <name evidence="3" type="ordered locus">P9211_09081</name>
</gene>